<dbReference type="Proteomes" id="UP000282184">
    <property type="component" value="Unassembled WGS sequence"/>
</dbReference>
<comment type="cofactor">
    <cofactor evidence="3">
        <name>Zn(2+)</name>
        <dbReference type="ChEBI" id="CHEBI:29105"/>
    </cofactor>
    <text evidence="3">Binds 1 divalent metal cation per subunit.</text>
</comment>
<feature type="binding site" evidence="3">
    <location>
        <position position="215"/>
    </location>
    <ligand>
        <name>a divalent metal cation</name>
        <dbReference type="ChEBI" id="CHEBI:60240"/>
    </ligand>
</feature>
<reference evidence="6 7" key="1">
    <citation type="submission" date="2018-12" db="EMBL/GenBank/DDBJ databases">
        <title>Hymenobacter gummosus sp. nov., isolated from a spring.</title>
        <authorList>
            <person name="Nie L."/>
        </authorList>
    </citation>
    <scope>NUCLEOTIDE SEQUENCE [LARGE SCALE GENOMIC DNA]</scope>
    <source>
        <strain evidence="6 7">KCTC 52166</strain>
    </source>
</reference>
<feature type="chain" id="PRO_5018658963" evidence="4">
    <location>
        <begin position="19"/>
        <end position="338"/>
    </location>
</feature>
<dbReference type="PANTHER" id="PTHR47572:SF4">
    <property type="entry name" value="LACTONASE DRP35"/>
    <property type="match status" value="1"/>
</dbReference>
<evidence type="ECO:0000313" key="6">
    <source>
        <dbReference type="EMBL" id="RTQ46878.1"/>
    </source>
</evidence>
<dbReference type="OrthoDB" id="241638at2"/>
<feature type="binding site" evidence="3">
    <location>
        <position position="271"/>
    </location>
    <ligand>
        <name>a divalent metal cation</name>
        <dbReference type="ChEBI" id="CHEBI:60240"/>
    </ligand>
</feature>
<dbReference type="Gene3D" id="2.120.10.30">
    <property type="entry name" value="TolB, C-terminal domain"/>
    <property type="match status" value="1"/>
</dbReference>
<dbReference type="GO" id="GO:0046872">
    <property type="term" value="F:metal ion binding"/>
    <property type="evidence" value="ECO:0007669"/>
    <property type="project" value="UniProtKB-KW"/>
</dbReference>
<dbReference type="EMBL" id="RXOF01000014">
    <property type="protein sequence ID" value="RTQ46878.1"/>
    <property type="molecule type" value="Genomic_DNA"/>
</dbReference>
<keyword evidence="1" id="KW-0378">Hydrolase</keyword>
<feature type="binding site" evidence="3">
    <location>
        <position position="183"/>
    </location>
    <ligand>
        <name>substrate</name>
    </ligand>
</feature>
<evidence type="ECO:0000259" key="5">
    <source>
        <dbReference type="Pfam" id="PF08450"/>
    </source>
</evidence>
<comment type="caution">
    <text evidence="6">The sequence shown here is derived from an EMBL/GenBank/DDBJ whole genome shotgun (WGS) entry which is preliminary data.</text>
</comment>
<organism evidence="6 7">
    <name type="scientific">Hymenobacter gummosus</name>
    <dbReference type="NCBI Taxonomy" id="1776032"/>
    <lineage>
        <taxon>Bacteria</taxon>
        <taxon>Pseudomonadati</taxon>
        <taxon>Bacteroidota</taxon>
        <taxon>Cytophagia</taxon>
        <taxon>Cytophagales</taxon>
        <taxon>Hymenobacteraceae</taxon>
        <taxon>Hymenobacter</taxon>
    </lineage>
</organism>
<dbReference type="PANTHER" id="PTHR47572">
    <property type="entry name" value="LIPOPROTEIN-RELATED"/>
    <property type="match status" value="1"/>
</dbReference>
<evidence type="ECO:0000256" key="3">
    <source>
        <dbReference type="PIRSR" id="PIRSR605511-2"/>
    </source>
</evidence>
<keyword evidence="3" id="KW-0479">Metal-binding</keyword>
<feature type="domain" description="SMP-30/Gluconolactonase/LRE-like region" evidence="5">
    <location>
        <begin position="59"/>
        <end position="324"/>
    </location>
</feature>
<dbReference type="AlphaFoldDB" id="A0A3S0HKS5"/>
<feature type="active site" description="Proton donor/acceptor" evidence="2">
    <location>
        <position position="271"/>
    </location>
</feature>
<dbReference type="InterPro" id="IPR005511">
    <property type="entry name" value="SMP-30"/>
</dbReference>
<dbReference type="InterPro" id="IPR051262">
    <property type="entry name" value="SMP-30/CGR1_Lactonase"/>
</dbReference>
<protein>
    <submittedName>
        <fullName evidence="6">SMP-30/gluconolactonase/LRE family protein</fullName>
    </submittedName>
</protein>
<evidence type="ECO:0000313" key="7">
    <source>
        <dbReference type="Proteomes" id="UP000282184"/>
    </source>
</evidence>
<accession>A0A3S0HKS5</accession>
<evidence type="ECO:0000256" key="4">
    <source>
        <dbReference type="SAM" id="SignalP"/>
    </source>
</evidence>
<gene>
    <name evidence="6" type="ORF">EJV47_21140</name>
</gene>
<dbReference type="GO" id="GO:0016787">
    <property type="term" value="F:hydrolase activity"/>
    <property type="evidence" value="ECO:0007669"/>
    <property type="project" value="UniProtKB-KW"/>
</dbReference>
<proteinExistence type="predicted"/>
<dbReference type="Pfam" id="PF08450">
    <property type="entry name" value="SGL"/>
    <property type="match status" value="1"/>
</dbReference>
<keyword evidence="7" id="KW-1185">Reference proteome</keyword>
<dbReference type="RefSeq" id="WP_126695199.1">
    <property type="nucleotide sequence ID" value="NZ_RXOF01000014.1"/>
</dbReference>
<dbReference type="SUPFAM" id="SSF63829">
    <property type="entry name" value="Calcium-dependent phosphotriesterase"/>
    <property type="match status" value="1"/>
</dbReference>
<dbReference type="InterPro" id="IPR013658">
    <property type="entry name" value="SGL"/>
</dbReference>
<evidence type="ECO:0000256" key="1">
    <source>
        <dbReference type="ARBA" id="ARBA00022801"/>
    </source>
</evidence>
<name>A0A3S0HKS5_9BACT</name>
<feature type="binding site" evidence="3">
    <location>
        <position position="60"/>
    </location>
    <ligand>
        <name>a divalent metal cation</name>
        <dbReference type="ChEBI" id="CHEBI:60240"/>
    </ligand>
</feature>
<dbReference type="PRINTS" id="PR01790">
    <property type="entry name" value="SMP30FAMILY"/>
</dbReference>
<dbReference type="InterPro" id="IPR011042">
    <property type="entry name" value="6-blade_b-propeller_TolB-like"/>
</dbReference>
<keyword evidence="4" id="KW-0732">Signal</keyword>
<feature type="signal peptide" evidence="4">
    <location>
        <begin position="1"/>
        <end position="18"/>
    </location>
</feature>
<sequence>MRFLPRLLLLLLPGAALAQTPPPTRFTTTGHIERKAPGLDALLAPDAQVEILASGLGHPEGPVWVADSSMLLFTDAPTSTVYRWSAGRGLTKFLEHSGYTGRLPYSRETGANGLALDGRGNLLLCEHGDRRLARLPLGQPSGKLTLTDHYQGRRYNSPNDVAVQPGSGIIFFTDPPYGLPRQENDPLRETPTSGLYRLRPDGKVTLMAAHFTRPNGLGFSADGRTLYVAQSDSLKPLIMAYPVNAKGRLGTGRLFFDLSQVPKVRPKEVPDGLAVDRAGNVWASGPGGLLILSPQGQHLGTIDPGEVVANCAFGDDGRTLYLTVGTWLCRIRTLSSGF</sequence>
<evidence type="ECO:0000256" key="2">
    <source>
        <dbReference type="PIRSR" id="PIRSR605511-1"/>
    </source>
</evidence>
<feature type="binding site" evidence="3">
    <location>
        <position position="159"/>
    </location>
    <ligand>
        <name>substrate</name>
    </ligand>
</feature>
<keyword evidence="3" id="KW-0862">Zinc</keyword>